<dbReference type="Pfam" id="PF00515">
    <property type="entry name" value="TPR_1"/>
    <property type="match status" value="1"/>
</dbReference>
<evidence type="ECO:0000313" key="4">
    <source>
        <dbReference type="EMBL" id="MBH8578320.1"/>
    </source>
</evidence>
<dbReference type="GO" id="GO:0046813">
    <property type="term" value="P:receptor-mediated virion attachment to host cell"/>
    <property type="evidence" value="ECO:0007669"/>
    <property type="project" value="TreeGrafter"/>
</dbReference>
<dbReference type="EMBL" id="JAECZA010000321">
    <property type="protein sequence ID" value="MBH8578320.1"/>
    <property type="molecule type" value="Genomic_DNA"/>
</dbReference>
<dbReference type="Pfam" id="PF13181">
    <property type="entry name" value="TPR_8"/>
    <property type="match status" value="1"/>
</dbReference>
<protein>
    <submittedName>
        <fullName evidence="4">Tetratricopeptide repeat protein</fullName>
    </submittedName>
</protein>
<accession>A0A8J7IE62</accession>
<proteinExistence type="predicted"/>
<dbReference type="InterPro" id="IPR050498">
    <property type="entry name" value="Ycf3"/>
</dbReference>
<evidence type="ECO:0000256" key="3">
    <source>
        <dbReference type="PROSITE-ProRule" id="PRU00339"/>
    </source>
</evidence>
<organism evidence="4 5">
    <name type="scientific">Dendronalium phyllosphericum CENA369</name>
    <dbReference type="NCBI Taxonomy" id="1725256"/>
    <lineage>
        <taxon>Bacteria</taxon>
        <taxon>Bacillati</taxon>
        <taxon>Cyanobacteriota</taxon>
        <taxon>Cyanophyceae</taxon>
        <taxon>Nostocales</taxon>
        <taxon>Nostocaceae</taxon>
        <taxon>Dendronalium</taxon>
        <taxon>Dendronalium phyllosphericum</taxon>
    </lineage>
</organism>
<dbReference type="AlphaFoldDB" id="A0A8J7IE62"/>
<dbReference type="Proteomes" id="UP000662314">
    <property type="component" value="Unassembled WGS sequence"/>
</dbReference>
<reference evidence="4 5" key="1">
    <citation type="journal article" date="2021" name="Int. J. Syst. Evol. Microbiol.">
        <title>Amazonocrinis nigriterrae gen. nov., sp. nov., Atlanticothrix silvestris gen. nov., sp. nov. and Dendronalium phyllosphericum gen. nov., sp. nov., nostocacean cyanobacteria from Brazilian environments.</title>
        <authorList>
            <person name="Alvarenga D.O."/>
            <person name="Andreote A.P.D."/>
            <person name="Branco L.H.Z."/>
            <person name="Delbaje E."/>
            <person name="Cruz R.B."/>
            <person name="Varani A.M."/>
            <person name="Fiore M.F."/>
        </authorList>
    </citation>
    <scope>NUCLEOTIDE SEQUENCE [LARGE SCALE GENOMIC DNA]</scope>
    <source>
        <strain evidence="4 5">CENA369</strain>
    </source>
</reference>
<evidence type="ECO:0000256" key="1">
    <source>
        <dbReference type="ARBA" id="ARBA00022737"/>
    </source>
</evidence>
<name>A0A8J7IE62_9NOST</name>
<dbReference type="InterPro" id="IPR011990">
    <property type="entry name" value="TPR-like_helical_dom_sf"/>
</dbReference>
<keyword evidence="1" id="KW-0677">Repeat</keyword>
<dbReference type="Gene3D" id="1.25.40.10">
    <property type="entry name" value="Tetratricopeptide repeat domain"/>
    <property type="match status" value="3"/>
</dbReference>
<dbReference type="SUPFAM" id="SSF48452">
    <property type="entry name" value="TPR-like"/>
    <property type="match status" value="2"/>
</dbReference>
<evidence type="ECO:0000256" key="2">
    <source>
        <dbReference type="ARBA" id="ARBA00022803"/>
    </source>
</evidence>
<dbReference type="SMART" id="SM00028">
    <property type="entry name" value="TPR"/>
    <property type="match status" value="6"/>
</dbReference>
<dbReference type="PANTHER" id="PTHR44858">
    <property type="entry name" value="TETRATRICOPEPTIDE REPEAT PROTEIN 6"/>
    <property type="match status" value="1"/>
</dbReference>
<dbReference type="RefSeq" id="WP_214436987.1">
    <property type="nucleotide sequence ID" value="NZ_CAWPUQ010000261.1"/>
</dbReference>
<sequence length="294" mass="33996">MECDQQTLSDLNQAIAQNTDKAKALAQQGENYRLMGDFEAALADFNRAVELNFNYAWAIAHRGETYYLMKRYEEALTDFNRAIELTPEYTWTIAHRGVTYRFLGETYYTMALADLDRAIEMKPDYVWAIAYRCRVYELMKCYEKALTDFDRAIALDETIFVKNWQIERGLILCYDGQYSQAIACCDSRLQQAPHDTTALYCIAVAKARWQGLDKAKSEIERARAALLSKWETEDRGDILYRLSGLAILEGKCEEAWKYLREAIPINDEAIELVGHDPAWLDWRDQPRTQALLAS</sequence>
<dbReference type="PROSITE" id="PS50293">
    <property type="entry name" value="TPR_REGION"/>
    <property type="match status" value="1"/>
</dbReference>
<feature type="repeat" description="TPR" evidence="3">
    <location>
        <begin position="22"/>
        <end position="55"/>
    </location>
</feature>
<dbReference type="InterPro" id="IPR019734">
    <property type="entry name" value="TPR_rpt"/>
</dbReference>
<comment type="caution">
    <text evidence="4">The sequence shown here is derived from an EMBL/GenBank/DDBJ whole genome shotgun (WGS) entry which is preliminary data.</text>
</comment>
<feature type="repeat" description="TPR" evidence="3">
    <location>
        <begin position="56"/>
        <end position="89"/>
    </location>
</feature>
<dbReference type="PANTHER" id="PTHR44858:SF1">
    <property type="entry name" value="UDP-N-ACETYLGLUCOSAMINE--PEPTIDE N-ACETYLGLUCOSAMINYLTRANSFERASE SPINDLY-RELATED"/>
    <property type="match status" value="1"/>
</dbReference>
<dbReference type="PROSITE" id="PS50005">
    <property type="entry name" value="TPR"/>
    <property type="match status" value="2"/>
</dbReference>
<keyword evidence="2 3" id="KW-0802">TPR repeat</keyword>
<evidence type="ECO:0000313" key="5">
    <source>
        <dbReference type="Proteomes" id="UP000662314"/>
    </source>
</evidence>
<dbReference type="GO" id="GO:0009279">
    <property type="term" value="C:cell outer membrane"/>
    <property type="evidence" value="ECO:0007669"/>
    <property type="project" value="TreeGrafter"/>
</dbReference>
<gene>
    <name evidence="4" type="ORF">I8752_36365</name>
</gene>
<keyword evidence="5" id="KW-1185">Reference proteome</keyword>